<reference evidence="1 2" key="2">
    <citation type="journal article" date="2022" name="Mol. Ecol. Resour.">
        <title>The genomes of chicory, endive, great burdock and yacon provide insights into Asteraceae paleo-polyploidization history and plant inulin production.</title>
        <authorList>
            <person name="Fan W."/>
            <person name="Wang S."/>
            <person name="Wang H."/>
            <person name="Wang A."/>
            <person name="Jiang F."/>
            <person name="Liu H."/>
            <person name="Zhao H."/>
            <person name="Xu D."/>
            <person name="Zhang Y."/>
        </authorList>
    </citation>
    <scope>NUCLEOTIDE SEQUENCE [LARGE SCALE GENOMIC DNA]</scope>
    <source>
        <strain evidence="2">cv. Punajuju</strain>
        <tissue evidence="1">Leaves</tissue>
    </source>
</reference>
<reference evidence="2" key="1">
    <citation type="journal article" date="2022" name="Mol. Ecol. Resour.">
        <title>The genomes of chicory, endive, great burdock and yacon provide insights into Asteraceae palaeo-polyploidization history and plant inulin production.</title>
        <authorList>
            <person name="Fan W."/>
            <person name="Wang S."/>
            <person name="Wang H."/>
            <person name="Wang A."/>
            <person name="Jiang F."/>
            <person name="Liu H."/>
            <person name="Zhao H."/>
            <person name="Xu D."/>
            <person name="Zhang Y."/>
        </authorList>
    </citation>
    <scope>NUCLEOTIDE SEQUENCE [LARGE SCALE GENOMIC DNA]</scope>
    <source>
        <strain evidence="2">cv. Punajuju</strain>
    </source>
</reference>
<keyword evidence="2" id="KW-1185">Reference proteome</keyword>
<protein>
    <submittedName>
        <fullName evidence="1">Uncharacterized protein</fullName>
    </submittedName>
</protein>
<proteinExistence type="predicted"/>
<sequence>MATPNATATIMENDENAEQLVAGTEPAATAKLGTIEDNQRLMFDKVVKSFGSIASLLPQNNGTPDETVNEQGSGSGQSTETT</sequence>
<comment type="caution">
    <text evidence="1">The sequence shown here is derived from an EMBL/GenBank/DDBJ whole genome shotgun (WGS) entry which is preliminary data.</text>
</comment>
<accession>A0ACB9CV59</accession>
<dbReference type="EMBL" id="CM042013">
    <property type="protein sequence ID" value="KAI3738145.1"/>
    <property type="molecule type" value="Genomic_DNA"/>
</dbReference>
<evidence type="ECO:0000313" key="2">
    <source>
        <dbReference type="Proteomes" id="UP001055811"/>
    </source>
</evidence>
<name>A0ACB9CV59_CICIN</name>
<evidence type="ECO:0000313" key="1">
    <source>
        <dbReference type="EMBL" id="KAI3738145.1"/>
    </source>
</evidence>
<dbReference type="Proteomes" id="UP001055811">
    <property type="component" value="Linkage Group LG05"/>
</dbReference>
<gene>
    <name evidence="1" type="ORF">L2E82_28164</name>
</gene>
<organism evidence="1 2">
    <name type="scientific">Cichorium intybus</name>
    <name type="common">Chicory</name>
    <dbReference type="NCBI Taxonomy" id="13427"/>
    <lineage>
        <taxon>Eukaryota</taxon>
        <taxon>Viridiplantae</taxon>
        <taxon>Streptophyta</taxon>
        <taxon>Embryophyta</taxon>
        <taxon>Tracheophyta</taxon>
        <taxon>Spermatophyta</taxon>
        <taxon>Magnoliopsida</taxon>
        <taxon>eudicotyledons</taxon>
        <taxon>Gunneridae</taxon>
        <taxon>Pentapetalae</taxon>
        <taxon>asterids</taxon>
        <taxon>campanulids</taxon>
        <taxon>Asterales</taxon>
        <taxon>Asteraceae</taxon>
        <taxon>Cichorioideae</taxon>
        <taxon>Cichorieae</taxon>
        <taxon>Cichoriinae</taxon>
        <taxon>Cichorium</taxon>
    </lineage>
</organism>